<sequence length="241" mass="27594">MPPRGNRTSLLVRNIPMDCRPDELRAMFTRYGDVRDCYMPRDYYTGKPRGFGFVEFLDPRDAEDAMYALDKSFVGGREIQVCLSKEDRKTPREMVHRDEMSNPRARGGRGARSPPRRRDSSRDRGYYRRDYDRDRAYSRGRDRSPVERGRSRRARTPSVSRSRSRSISRSPAGRQAASRSVSRSKSRSPSRSKSRSRSRSPPPAKRDASRSASRSRSRSASRSPARSGSPRRSASRSPTPQ</sequence>
<dbReference type="Pfam" id="PF00076">
    <property type="entry name" value="RRM_1"/>
    <property type="match status" value="1"/>
</dbReference>
<evidence type="ECO:0000256" key="2">
    <source>
        <dbReference type="PROSITE-ProRule" id="PRU00176"/>
    </source>
</evidence>
<dbReference type="InterPro" id="IPR035979">
    <property type="entry name" value="RBD_domain_sf"/>
</dbReference>
<name>A0ABQ7H3F6_DUNSA</name>
<keyword evidence="1" id="KW-0508">mRNA splicing</keyword>
<evidence type="ECO:0000256" key="3">
    <source>
        <dbReference type="SAM" id="MobiDB-lite"/>
    </source>
</evidence>
<feature type="compositionally biased region" description="Basic and acidic residues" evidence="3">
    <location>
        <begin position="116"/>
        <end position="149"/>
    </location>
</feature>
<organism evidence="5 6">
    <name type="scientific">Dunaliella salina</name>
    <name type="common">Green alga</name>
    <name type="synonym">Protococcus salinus</name>
    <dbReference type="NCBI Taxonomy" id="3046"/>
    <lineage>
        <taxon>Eukaryota</taxon>
        <taxon>Viridiplantae</taxon>
        <taxon>Chlorophyta</taxon>
        <taxon>core chlorophytes</taxon>
        <taxon>Chlorophyceae</taxon>
        <taxon>CS clade</taxon>
        <taxon>Chlamydomonadales</taxon>
        <taxon>Dunaliellaceae</taxon>
        <taxon>Dunaliella</taxon>
    </lineage>
</organism>
<feature type="compositionally biased region" description="Low complexity" evidence="3">
    <location>
        <begin position="156"/>
        <end position="181"/>
    </location>
</feature>
<comment type="caution">
    <text evidence="5">The sequence shown here is derived from an EMBL/GenBank/DDBJ whole genome shotgun (WGS) entry which is preliminary data.</text>
</comment>
<feature type="compositionally biased region" description="Low complexity" evidence="3">
    <location>
        <begin position="220"/>
        <end position="241"/>
    </location>
</feature>
<protein>
    <recommendedName>
        <fullName evidence="4">RRM domain-containing protein</fullName>
    </recommendedName>
</protein>
<dbReference type="PROSITE" id="PS50102">
    <property type="entry name" value="RRM"/>
    <property type="match status" value="1"/>
</dbReference>
<dbReference type="InterPro" id="IPR000504">
    <property type="entry name" value="RRM_dom"/>
</dbReference>
<reference evidence="5" key="1">
    <citation type="submission" date="2017-08" db="EMBL/GenBank/DDBJ databases">
        <authorList>
            <person name="Polle J.E."/>
            <person name="Barry K."/>
            <person name="Cushman J."/>
            <person name="Schmutz J."/>
            <person name="Tran D."/>
            <person name="Hathwaick L.T."/>
            <person name="Yim W.C."/>
            <person name="Jenkins J."/>
            <person name="Mckie-Krisberg Z.M."/>
            <person name="Prochnik S."/>
            <person name="Lindquist E."/>
            <person name="Dockter R.B."/>
            <person name="Adam C."/>
            <person name="Molina H."/>
            <person name="Bunkerborg J."/>
            <person name="Jin E."/>
            <person name="Buchheim M."/>
            <person name="Magnuson J."/>
        </authorList>
    </citation>
    <scope>NUCLEOTIDE SEQUENCE</scope>
    <source>
        <strain evidence="5">CCAP 19/18</strain>
    </source>
</reference>
<dbReference type="InterPro" id="IPR012677">
    <property type="entry name" value="Nucleotide-bd_a/b_plait_sf"/>
</dbReference>
<evidence type="ECO:0000313" key="6">
    <source>
        <dbReference type="Proteomes" id="UP000815325"/>
    </source>
</evidence>
<dbReference type="Gene3D" id="3.30.70.330">
    <property type="match status" value="1"/>
</dbReference>
<feature type="compositionally biased region" description="Basic and acidic residues" evidence="3">
    <location>
        <begin position="84"/>
        <end position="101"/>
    </location>
</feature>
<dbReference type="Proteomes" id="UP000815325">
    <property type="component" value="Unassembled WGS sequence"/>
</dbReference>
<gene>
    <name evidence="5" type="ORF">DUNSADRAFT_13248</name>
</gene>
<evidence type="ECO:0000313" key="5">
    <source>
        <dbReference type="EMBL" id="KAF5841380.1"/>
    </source>
</evidence>
<keyword evidence="2" id="KW-0694">RNA-binding</keyword>
<keyword evidence="1" id="KW-0507">mRNA processing</keyword>
<keyword evidence="6" id="KW-1185">Reference proteome</keyword>
<dbReference type="InterPro" id="IPR050907">
    <property type="entry name" value="SRSF"/>
</dbReference>
<dbReference type="SMART" id="SM00360">
    <property type="entry name" value="RRM"/>
    <property type="match status" value="1"/>
</dbReference>
<accession>A0ABQ7H3F6</accession>
<dbReference type="SUPFAM" id="SSF54928">
    <property type="entry name" value="RNA-binding domain, RBD"/>
    <property type="match status" value="1"/>
</dbReference>
<proteinExistence type="predicted"/>
<feature type="compositionally biased region" description="Basic residues" evidence="3">
    <location>
        <begin position="182"/>
        <end position="198"/>
    </location>
</feature>
<feature type="domain" description="RRM" evidence="4">
    <location>
        <begin position="8"/>
        <end position="86"/>
    </location>
</feature>
<feature type="region of interest" description="Disordered" evidence="3">
    <location>
        <begin position="84"/>
        <end position="241"/>
    </location>
</feature>
<evidence type="ECO:0000259" key="4">
    <source>
        <dbReference type="PROSITE" id="PS50102"/>
    </source>
</evidence>
<dbReference type="EMBL" id="MU069487">
    <property type="protein sequence ID" value="KAF5841380.1"/>
    <property type="molecule type" value="Genomic_DNA"/>
</dbReference>
<evidence type="ECO:0000256" key="1">
    <source>
        <dbReference type="ARBA" id="ARBA00023187"/>
    </source>
</evidence>
<dbReference type="PANTHER" id="PTHR23147">
    <property type="entry name" value="SERINE/ARGININE RICH SPLICING FACTOR"/>
    <property type="match status" value="1"/>
</dbReference>